<keyword evidence="2" id="KW-1185">Reference proteome</keyword>
<evidence type="ECO:0000313" key="1">
    <source>
        <dbReference type="EMBL" id="KXZ75579.1"/>
    </source>
</evidence>
<evidence type="ECO:0000313" key="2">
    <source>
        <dbReference type="Proteomes" id="UP000007266"/>
    </source>
</evidence>
<sequence length="94" mass="9984">MAMLLRLGTILKYLNGTADSRCVVEGEEIISAKLLLCGVTKIECSKYSIAGLCLQTSALSSAPHEIKGELLSSGVFAKLGRFDLNAKVEENPGP</sequence>
<protein>
    <submittedName>
        <fullName evidence="1">Uncharacterized protein</fullName>
    </submittedName>
</protein>
<dbReference type="AlphaFoldDB" id="A0A139W8I1"/>
<dbReference type="InParanoid" id="A0A139W8I1"/>
<accession>A0A139W8I1</accession>
<proteinExistence type="predicted"/>
<reference evidence="1 2" key="2">
    <citation type="journal article" date="2010" name="Nucleic Acids Res.">
        <title>BeetleBase in 2010: revisions to provide comprehensive genomic information for Tribolium castaneum.</title>
        <authorList>
            <person name="Kim H.S."/>
            <person name="Murphy T."/>
            <person name="Xia J."/>
            <person name="Caragea D."/>
            <person name="Park Y."/>
            <person name="Beeman R.W."/>
            <person name="Lorenzen M.D."/>
            <person name="Butcher S."/>
            <person name="Manak J.R."/>
            <person name="Brown S.J."/>
        </authorList>
    </citation>
    <scope>NUCLEOTIDE SEQUENCE [LARGE SCALE GENOMIC DNA]</scope>
    <source>
        <strain evidence="1 2">Georgia GA2</strain>
    </source>
</reference>
<name>A0A139W8I1_TRICA</name>
<dbReference type="Proteomes" id="UP000007266">
    <property type="component" value="Unassembled WGS sequence"/>
</dbReference>
<reference evidence="1 2" key="1">
    <citation type="journal article" date="2008" name="Nature">
        <title>The genome of the model beetle and pest Tribolium castaneum.</title>
        <authorList>
            <consortium name="Tribolium Genome Sequencing Consortium"/>
            <person name="Richards S."/>
            <person name="Gibbs R.A."/>
            <person name="Weinstock G.M."/>
            <person name="Brown S.J."/>
            <person name="Denell R."/>
            <person name="Beeman R.W."/>
            <person name="Gibbs R."/>
            <person name="Beeman R.W."/>
            <person name="Brown S.J."/>
            <person name="Bucher G."/>
            <person name="Friedrich M."/>
            <person name="Grimmelikhuijzen C.J."/>
            <person name="Klingler M."/>
            <person name="Lorenzen M."/>
            <person name="Richards S."/>
            <person name="Roth S."/>
            <person name="Schroder R."/>
            <person name="Tautz D."/>
            <person name="Zdobnov E.M."/>
            <person name="Muzny D."/>
            <person name="Gibbs R.A."/>
            <person name="Weinstock G.M."/>
            <person name="Attaway T."/>
            <person name="Bell S."/>
            <person name="Buhay C.J."/>
            <person name="Chandrabose M.N."/>
            <person name="Chavez D."/>
            <person name="Clerk-Blankenburg K.P."/>
            <person name="Cree A."/>
            <person name="Dao M."/>
            <person name="Davis C."/>
            <person name="Chacko J."/>
            <person name="Dinh H."/>
            <person name="Dugan-Rocha S."/>
            <person name="Fowler G."/>
            <person name="Garner T.T."/>
            <person name="Garnes J."/>
            <person name="Gnirke A."/>
            <person name="Hawes A."/>
            <person name="Hernandez J."/>
            <person name="Hines S."/>
            <person name="Holder M."/>
            <person name="Hume J."/>
            <person name="Jhangiani S.N."/>
            <person name="Joshi V."/>
            <person name="Khan Z.M."/>
            <person name="Jackson L."/>
            <person name="Kovar C."/>
            <person name="Kowis A."/>
            <person name="Lee S."/>
            <person name="Lewis L.R."/>
            <person name="Margolis J."/>
            <person name="Morgan M."/>
            <person name="Nazareth L.V."/>
            <person name="Nguyen N."/>
            <person name="Okwuonu G."/>
            <person name="Parker D."/>
            <person name="Richards S."/>
            <person name="Ruiz S.J."/>
            <person name="Santibanez J."/>
            <person name="Savard J."/>
            <person name="Scherer S.E."/>
            <person name="Schneider B."/>
            <person name="Sodergren E."/>
            <person name="Tautz D."/>
            <person name="Vattahil S."/>
            <person name="Villasana D."/>
            <person name="White C.S."/>
            <person name="Wright R."/>
            <person name="Park Y."/>
            <person name="Beeman R.W."/>
            <person name="Lord J."/>
            <person name="Oppert B."/>
            <person name="Lorenzen M."/>
            <person name="Brown S."/>
            <person name="Wang L."/>
            <person name="Savard J."/>
            <person name="Tautz D."/>
            <person name="Richards S."/>
            <person name="Weinstock G."/>
            <person name="Gibbs R.A."/>
            <person name="Liu Y."/>
            <person name="Worley K."/>
            <person name="Weinstock G."/>
            <person name="Elsik C.G."/>
            <person name="Reese J.T."/>
            <person name="Elhaik E."/>
            <person name="Landan G."/>
            <person name="Graur D."/>
            <person name="Arensburger P."/>
            <person name="Atkinson P."/>
            <person name="Beeman R.W."/>
            <person name="Beidler J."/>
            <person name="Brown S.J."/>
            <person name="Demuth J.P."/>
            <person name="Drury D.W."/>
            <person name="Du Y.Z."/>
            <person name="Fujiwara H."/>
            <person name="Lorenzen M."/>
            <person name="Maselli V."/>
            <person name="Osanai M."/>
            <person name="Park Y."/>
            <person name="Robertson H.M."/>
            <person name="Tu Z."/>
            <person name="Wang J.J."/>
            <person name="Wang S."/>
            <person name="Richards S."/>
            <person name="Song H."/>
            <person name="Zhang L."/>
            <person name="Sodergren E."/>
            <person name="Werner D."/>
            <person name="Stanke M."/>
            <person name="Morgenstern B."/>
            <person name="Solovyev V."/>
            <person name="Kosarev P."/>
            <person name="Brown G."/>
            <person name="Chen H.C."/>
            <person name="Ermolaeva O."/>
            <person name="Hlavina W."/>
            <person name="Kapustin Y."/>
            <person name="Kiryutin B."/>
            <person name="Kitts P."/>
            <person name="Maglott D."/>
            <person name="Pruitt K."/>
            <person name="Sapojnikov V."/>
            <person name="Souvorov A."/>
            <person name="Mackey A.J."/>
            <person name="Waterhouse R.M."/>
            <person name="Wyder S."/>
            <person name="Zdobnov E.M."/>
            <person name="Zdobnov E.M."/>
            <person name="Wyder S."/>
            <person name="Kriventseva E.V."/>
            <person name="Kadowaki T."/>
            <person name="Bork P."/>
            <person name="Aranda M."/>
            <person name="Bao R."/>
            <person name="Beermann A."/>
            <person name="Berns N."/>
            <person name="Bolognesi R."/>
            <person name="Bonneton F."/>
            <person name="Bopp D."/>
            <person name="Brown S.J."/>
            <person name="Bucher G."/>
            <person name="Butts T."/>
            <person name="Chaumot A."/>
            <person name="Denell R.E."/>
            <person name="Ferrier D.E."/>
            <person name="Friedrich M."/>
            <person name="Gordon C.M."/>
            <person name="Jindra M."/>
            <person name="Klingler M."/>
            <person name="Lan Q."/>
            <person name="Lattorff H.M."/>
            <person name="Laudet V."/>
            <person name="von Levetsow C."/>
            <person name="Liu Z."/>
            <person name="Lutz R."/>
            <person name="Lynch J.A."/>
            <person name="da Fonseca R.N."/>
            <person name="Posnien N."/>
            <person name="Reuter R."/>
            <person name="Roth S."/>
            <person name="Savard J."/>
            <person name="Schinko J.B."/>
            <person name="Schmitt C."/>
            <person name="Schoppmeier M."/>
            <person name="Schroder R."/>
            <person name="Shippy T.D."/>
            <person name="Simonnet F."/>
            <person name="Marques-Souza H."/>
            <person name="Tautz D."/>
            <person name="Tomoyasu Y."/>
            <person name="Trauner J."/>
            <person name="Van der Zee M."/>
            <person name="Vervoort M."/>
            <person name="Wittkopp N."/>
            <person name="Wimmer E.A."/>
            <person name="Yang X."/>
            <person name="Jones A.K."/>
            <person name="Sattelle D.B."/>
            <person name="Ebert P.R."/>
            <person name="Nelson D."/>
            <person name="Scott J.G."/>
            <person name="Beeman R.W."/>
            <person name="Muthukrishnan S."/>
            <person name="Kramer K.J."/>
            <person name="Arakane Y."/>
            <person name="Beeman R.W."/>
            <person name="Zhu Q."/>
            <person name="Hogenkamp D."/>
            <person name="Dixit R."/>
            <person name="Oppert B."/>
            <person name="Jiang H."/>
            <person name="Zou Z."/>
            <person name="Marshall J."/>
            <person name="Elpidina E."/>
            <person name="Vinokurov K."/>
            <person name="Oppert C."/>
            <person name="Zou Z."/>
            <person name="Evans J."/>
            <person name="Lu Z."/>
            <person name="Zhao P."/>
            <person name="Sumathipala N."/>
            <person name="Altincicek B."/>
            <person name="Vilcinskas A."/>
            <person name="Williams M."/>
            <person name="Hultmark D."/>
            <person name="Hetru C."/>
            <person name="Jiang H."/>
            <person name="Grimmelikhuijzen C.J."/>
            <person name="Hauser F."/>
            <person name="Cazzamali G."/>
            <person name="Williamson M."/>
            <person name="Park Y."/>
            <person name="Li B."/>
            <person name="Tanaka Y."/>
            <person name="Predel R."/>
            <person name="Neupert S."/>
            <person name="Schachtner J."/>
            <person name="Verleyen P."/>
            <person name="Raible F."/>
            <person name="Bork P."/>
            <person name="Friedrich M."/>
            <person name="Walden K.K."/>
            <person name="Robertson H.M."/>
            <person name="Angeli S."/>
            <person name="Foret S."/>
            <person name="Bucher G."/>
            <person name="Schuetz S."/>
            <person name="Maleszka R."/>
            <person name="Wimmer E.A."/>
            <person name="Beeman R.W."/>
            <person name="Lorenzen M."/>
            <person name="Tomoyasu Y."/>
            <person name="Miller S.C."/>
            <person name="Grossmann D."/>
            <person name="Bucher G."/>
        </authorList>
    </citation>
    <scope>NUCLEOTIDE SEQUENCE [LARGE SCALE GENOMIC DNA]</scope>
    <source>
        <strain evidence="1 2">Georgia GA2</strain>
    </source>
</reference>
<organism evidence="1 2">
    <name type="scientific">Tribolium castaneum</name>
    <name type="common">Red flour beetle</name>
    <dbReference type="NCBI Taxonomy" id="7070"/>
    <lineage>
        <taxon>Eukaryota</taxon>
        <taxon>Metazoa</taxon>
        <taxon>Ecdysozoa</taxon>
        <taxon>Arthropoda</taxon>
        <taxon>Hexapoda</taxon>
        <taxon>Insecta</taxon>
        <taxon>Pterygota</taxon>
        <taxon>Neoptera</taxon>
        <taxon>Endopterygota</taxon>
        <taxon>Coleoptera</taxon>
        <taxon>Polyphaga</taxon>
        <taxon>Cucujiformia</taxon>
        <taxon>Tenebrionidae</taxon>
        <taxon>Tenebrionidae incertae sedis</taxon>
        <taxon>Tribolium</taxon>
    </lineage>
</organism>
<gene>
    <name evidence="1" type="primary">AUGUSTUS-3.0.2_31789</name>
    <name evidence="1" type="ORF">TcasGA2_TC031789</name>
</gene>
<dbReference type="EMBL" id="KQ973319">
    <property type="protein sequence ID" value="KXZ75579.1"/>
    <property type="molecule type" value="Genomic_DNA"/>
</dbReference>